<feature type="domain" description="Thioredoxin" evidence="2">
    <location>
        <begin position="52"/>
        <end position="193"/>
    </location>
</feature>
<dbReference type="InterPro" id="IPR017937">
    <property type="entry name" value="Thioredoxin_CS"/>
</dbReference>
<evidence type="ECO:0000259" key="2">
    <source>
        <dbReference type="PROSITE" id="PS51352"/>
    </source>
</evidence>
<reference evidence="3" key="1">
    <citation type="submission" date="2015-02" db="EMBL/GenBank/DDBJ databases">
        <title>Genome Assembly of Bacillaceae bacterium MTCC 8252.</title>
        <authorList>
            <person name="Verma A."/>
            <person name="Khatri I."/>
            <person name="Mual P."/>
            <person name="Subramanian S."/>
            <person name="Krishnamurthi S."/>
        </authorList>
    </citation>
    <scope>NUCLEOTIDE SEQUENCE [LARGE SCALE GENOMIC DNA]</scope>
    <source>
        <strain evidence="3">MTCC 8252</strain>
    </source>
</reference>
<protein>
    <submittedName>
        <fullName evidence="3">Thiol:disulfide oxidoreductase ResA-like protein</fullName>
    </submittedName>
</protein>
<dbReference type="STRING" id="1221996.QY95_00763"/>
<dbReference type="PROSITE" id="PS00194">
    <property type="entry name" value="THIOREDOXIN_1"/>
    <property type="match status" value="1"/>
</dbReference>
<dbReference type="PANTHER" id="PTHR42852">
    <property type="entry name" value="THIOL:DISULFIDE INTERCHANGE PROTEIN DSBE"/>
    <property type="match status" value="1"/>
</dbReference>
<dbReference type="GO" id="GO:0016209">
    <property type="term" value="F:antioxidant activity"/>
    <property type="evidence" value="ECO:0007669"/>
    <property type="project" value="InterPro"/>
</dbReference>
<dbReference type="InterPro" id="IPR050553">
    <property type="entry name" value="Thioredoxin_ResA/DsbE_sf"/>
</dbReference>
<dbReference type="PROSITE" id="PS51352">
    <property type="entry name" value="THIOREDOXIN_2"/>
    <property type="match status" value="1"/>
</dbReference>
<dbReference type="SUPFAM" id="SSF52833">
    <property type="entry name" value="Thioredoxin-like"/>
    <property type="match status" value="1"/>
</dbReference>
<comment type="caution">
    <text evidence="3">The sequence shown here is derived from an EMBL/GenBank/DDBJ whole genome shotgun (WGS) entry which is preliminary data.</text>
</comment>
<dbReference type="Gene3D" id="3.40.30.10">
    <property type="entry name" value="Glutaredoxin"/>
    <property type="match status" value="1"/>
</dbReference>
<dbReference type="Pfam" id="PF00578">
    <property type="entry name" value="AhpC-TSA"/>
    <property type="match status" value="1"/>
</dbReference>
<evidence type="ECO:0000256" key="1">
    <source>
        <dbReference type="ARBA" id="ARBA00023157"/>
    </source>
</evidence>
<dbReference type="PANTHER" id="PTHR42852:SF17">
    <property type="entry name" value="THIOREDOXIN-LIKE PROTEIN HI_1115"/>
    <property type="match status" value="1"/>
</dbReference>
<accession>A0A0F5I723</accession>
<organism evidence="3 4">
    <name type="scientific">Bacillus thermotolerans</name>
    <name type="common">Quasibacillus thermotolerans</name>
    <dbReference type="NCBI Taxonomy" id="1221996"/>
    <lineage>
        <taxon>Bacteria</taxon>
        <taxon>Bacillati</taxon>
        <taxon>Bacillota</taxon>
        <taxon>Bacilli</taxon>
        <taxon>Bacillales</taxon>
        <taxon>Bacillaceae</taxon>
        <taxon>Bacillus</taxon>
    </lineage>
</organism>
<keyword evidence="4" id="KW-1185">Reference proteome</keyword>
<dbReference type="EMBL" id="JWIR02000022">
    <property type="protein sequence ID" value="KKB41444.1"/>
    <property type="molecule type" value="Genomic_DNA"/>
</dbReference>
<proteinExistence type="predicted"/>
<sequence length="193" mass="21423">MAKKWFGVLVLVLLAGIAIINIMKDRQEITEIENPGLKVTDEQIASGAAVGLGVGEKAPDFKLQTLDGKEVLLSDYRGKKVILNFWATWCPPCKAEMPHMQSFYEEQAEESNVEILAVNLMSQDNGKKAVADFVKQYGLTFPIPLDESGTAGERYDIVTIPTSYIVNTDGTIHQKIIGPMDEQMMKDLVNEMK</sequence>
<dbReference type="CDD" id="cd02966">
    <property type="entry name" value="TlpA_like_family"/>
    <property type="match status" value="1"/>
</dbReference>
<gene>
    <name evidence="3" type="ORF">QY95_00763</name>
</gene>
<dbReference type="InterPro" id="IPR000866">
    <property type="entry name" value="AhpC/TSA"/>
</dbReference>
<dbReference type="InterPro" id="IPR013766">
    <property type="entry name" value="Thioredoxin_domain"/>
</dbReference>
<keyword evidence="1" id="KW-1015">Disulfide bond</keyword>
<dbReference type="Proteomes" id="UP000031563">
    <property type="component" value="Unassembled WGS sequence"/>
</dbReference>
<name>A0A0F5I723_BACTR</name>
<evidence type="ECO:0000313" key="4">
    <source>
        <dbReference type="Proteomes" id="UP000031563"/>
    </source>
</evidence>
<dbReference type="GO" id="GO:0016491">
    <property type="term" value="F:oxidoreductase activity"/>
    <property type="evidence" value="ECO:0007669"/>
    <property type="project" value="InterPro"/>
</dbReference>
<evidence type="ECO:0000313" key="3">
    <source>
        <dbReference type="EMBL" id="KKB41444.1"/>
    </source>
</evidence>
<dbReference type="RefSeq" id="WP_039230879.1">
    <property type="nucleotide sequence ID" value="NZ_JWIQ02000010.1"/>
</dbReference>
<dbReference type="InterPro" id="IPR036249">
    <property type="entry name" value="Thioredoxin-like_sf"/>
</dbReference>
<accession>A0A0F5HZ75</accession>
<dbReference type="AlphaFoldDB" id="A0A0F5I723"/>